<protein>
    <submittedName>
        <fullName evidence="2">Biosynthesis cluster domain-containing protein</fullName>
    </submittedName>
</protein>
<dbReference type="EMBL" id="CP061282">
    <property type="protein sequence ID" value="QNS09280.1"/>
    <property type="molecule type" value="Genomic_DNA"/>
</dbReference>
<proteinExistence type="predicted"/>
<feature type="domain" description="LnmK N-terminal" evidence="1">
    <location>
        <begin position="18"/>
        <end position="193"/>
    </location>
</feature>
<dbReference type="Pfam" id="PF18238">
    <property type="entry name" value="LnmK_N_HDF"/>
    <property type="match status" value="1"/>
</dbReference>
<keyword evidence="2" id="KW-0614">Plasmid</keyword>
<accession>A0A7H1BKM5</accession>
<evidence type="ECO:0000259" key="1">
    <source>
        <dbReference type="Pfam" id="PF18238"/>
    </source>
</evidence>
<dbReference type="InterPro" id="IPR029069">
    <property type="entry name" value="HotDog_dom_sf"/>
</dbReference>
<dbReference type="AlphaFoldDB" id="A0A7H1BKM5"/>
<dbReference type="InterPro" id="IPR024091">
    <property type="entry name" value="LnmK-like_bifun_acyl/decarbox"/>
</dbReference>
<evidence type="ECO:0000313" key="3">
    <source>
        <dbReference type="Proteomes" id="UP000516428"/>
    </source>
</evidence>
<geneLocation type="plasmid" evidence="2 3">
    <name>unnamed1</name>
</geneLocation>
<sequence>MTITSTATTATDTGHGITRTVTVRPGMCGPGSLFPGQLGDWTWETVTAQCGTDVFSARDASGNPTYLAFYYFRVRGDRTLHPRSLTFGDRLTVTSGCYDQGTESVLTLHRVDRAGTPGADRPLDLAEFYERPRGGTLYVENFNRWVTRSAPDSNQGLVKSSPPDFRNDGLPALPAAYSPRAVYREARGAHTFRAPDEPGFTPLDTTVEIEHPVDVVRDVNGVGLLYFASYFSMIDEAALALWRRLGRSDRAFLRRVVVDQQVCYLGNADLDSVLVLGAHARTSTTTPGEEIVDVVIRDRDNGRVIAVSTLHTVHDLHGSHDPKGHA</sequence>
<dbReference type="Gene3D" id="3.10.129.10">
    <property type="entry name" value="Hotdog Thioesterase"/>
    <property type="match status" value="1"/>
</dbReference>
<evidence type="ECO:0000313" key="2">
    <source>
        <dbReference type="EMBL" id="QNS09280.1"/>
    </source>
</evidence>
<organism evidence="2 3">
    <name type="scientific">Streptomyces xanthii</name>
    <dbReference type="NCBI Taxonomy" id="2768069"/>
    <lineage>
        <taxon>Bacteria</taxon>
        <taxon>Bacillati</taxon>
        <taxon>Actinomycetota</taxon>
        <taxon>Actinomycetes</taxon>
        <taxon>Kitasatosporales</taxon>
        <taxon>Streptomycetaceae</taxon>
        <taxon>Streptomyces</taxon>
    </lineage>
</organism>
<dbReference type="RefSeq" id="WP_188341935.1">
    <property type="nucleotide sequence ID" value="NZ_CP061282.1"/>
</dbReference>
<name>A0A7H1BKM5_9ACTN</name>
<keyword evidence="3" id="KW-1185">Reference proteome</keyword>
<dbReference type="InterPro" id="IPR040718">
    <property type="entry name" value="LnmK_N_HDF"/>
</dbReference>
<dbReference type="KEGG" id="sxn:IAG42_36650"/>
<dbReference type="SUPFAM" id="SSF54637">
    <property type="entry name" value="Thioesterase/thiol ester dehydrase-isomerase"/>
    <property type="match status" value="1"/>
</dbReference>
<dbReference type="NCBIfam" id="TIGR04098">
    <property type="entry name" value="LnmK_bifunc"/>
    <property type="match status" value="1"/>
</dbReference>
<dbReference type="Proteomes" id="UP000516428">
    <property type="component" value="Plasmid unnamed1"/>
</dbReference>
<gene>
    <name evidence="2" type="ORF">IAG42_36650</name>
</gene>
<reference evidence="2 3" key="1">
    <citation type="submission" date="2020-09" db="EMBL/GenBank/DDBJ databases">
        <title>A novel species.</title>
        <authorList>
            <person name="Gao J."/>
        </authorList>
    </citation>
    <scope>NUCLEOTIDE SEQUENCE [LARGE SCALE GENOMIC DNA]</scope>
    <source>
        <strain evidence="2 3">CRXT-Y-14</strain>
        <plasmid evidence="2 3">unnamed1</plasmid>
    </source>
</reference>